<dbReference type="PANTHER" id="PTHR43777:SF1">
    <property type="entry name" value="MOLYBDENUM COFACTOR CYTIDYLYLTRANSFERASE"/>
    <property type="match status" value="1"/>
</dbReference>
<name>A0A238K7T8_9RHOB</name>
<feature type="domain" description="MobA-like NTP transferase" evidence="2">
    <location>
        <begin position="13"/>
        <end position="179"/>
    </location>
</feature>
<protein>
    <submittedName>
        <fullName evidence="3">Molybdopterin-guanine dinucleotide biosynthesis protein MobA</fullName>
    </submittedName>
</protein>
<evidence type="ECO:0000313" key="4">
    <source>
        <dbReference type="Proteomes" id="UP000220836"/>
    </source>
</evidence>
<dbReference type="AlphaFoldDB" id="A0A238K7T8"/>
<evidence type="ECO:0000259" key="2">
    <source>
        <dbReference type="Pfam" id="PF12804"/>
    </source>
</evidence>
<sequence length="216" mass="23057">MGYGAAMLDIAIVIPAAGASRRMRGKDKLLQIVDGQPLLRRQVKVALATGAHVVVTLPDHAHPRAAVLQGLPVQIISVPDSNLGMSASLRRGIGMLRGNGILPRGFRAAMILPADMPELTTADLQAVMQAFDNQAHPTLQQGTSANGTPGHPVLFPADCFMALMAVSGDQGARQVLRHNKHRLRYVALPGEHALIDLDTPEAWAEWRSENVVLAPG</sequence>
<keyword evidence="1" id="KW-0460">Magnesium</keyword>
<dbReference type="PANTHER" id="PTHR43777">
    <property type="entry name" value="MOLYBDENUM COFACTOR CYTIDYLYLTRANSFERASE"/>
    <property type="match status" value="1"/>
</dbReference>
<reference evidence="3 4" key="1">
    <citation type="submission" date="2017-05" db="EMBL/GenBank/DDBJ databases">
        <authorList>
            <person name="Song R."/>
            <person name="Chenine A.L."/>
            <person name="Ruprecht R.M."/>
        </authorList>
    </citation>
    <scope>NUCLEOTIDE SEQUENCE [LARGE SCALE GENOMIC DNA]</scope>
    <source>
        <strain evidence="3 4">CECT 8663</strain>
    </source>
</reference>
<evidence type="ECO:0000313" key="3">
    <source>
        <dbReference type="EMBL" id="SMX38981.1"/>
    </source>
</evidence>
<dbReference type="EMBL" id="FXYH01000004">
    <property type="protein sequence ID" value="SMX38981.1"/>
    <property type="molecule type" value="Genomic_DNA"/>
</dbReference>
<dbReference type="InterPro" id="IPR025877">
    <property type="entry name" value="MobA-like_NTP_Trfase"/>
</dbReference>
<accession>A0A238K7T8</accession>
<dbReference type="CDD" id="cd04182">
    <property type="entry name" value="GT_2_like_f"/>
    <property type="match status" value="1"/>
</dbReference>
<organism evidence="3 4">
    <name type="scientific">Pelagimonas varians</name>
    <dbReference type="NCBI Taxonomy" id="696760"/>
    <lineage>
        <taxon>Bacteria</taxon>
        <taxon>Pseudomonadati</taxon>
        <taxon>Pseudomonadota</taxon>
        <taxon>Alphaproteobacteria</taxon>
        <taxon>Rhodobacterales</taxon>
        <taxon>Roseobacteraceae</taxon>
        <taxon>Pelagimonas</taxon>
    </lineage>
</organism>
<keyword evidence="4" id="KW-1185">Reference proteome</keyword>
<gene>
    <name evidence="3" type="ORF">PEV8663_01640</name>
</gene>
<evidence type="ECO:0000256" key="1">
    <source>
        <dbReference type="ARBA" id="ARBA00022842"/>
    </source>
</evidence>
<dbReference type="SUPFAM" id="SSF53448">
    <property type="entry name" value="Nucleotide-diphospho-sugar transferases"/>
    <property type="match status" value="1"/>
</dbReference>
<proteinExistence type="predicted"/>
<dbReference type="Proteomes" id="UP000220836">
    <property type="component" value="Unassembled WGS sequence"/>
</dbReference>
<dbReference type="GO" id="GO:0016779">
    <property type="term" value="F:nucleotidyltransferase activity"/>
    <property type="evidence" value="ECO:0007669"/>
    <property type="project" value="UniProtKB-ARBA"/>
</dbReference>
<dbReference type="Pfam" id="PF12804">
    <property type="entry name" value="NTP_transf_3"/>
    <property type="match status" value="1"/>
</dbReference>
<dbReference type="InterPro" id="IPR029044">
    <property type="entry name" value="Nucleotide-diphossugar_trans"/>
</dbReference>
<dbReference type="Gene3D" id="3.90.550.10">
    <property type="entry name" value="Spore Coat Polysaccharide Biosynthesis Protein SpsA, Chain A"/>
    <property type="match status" value="1"/>
</dbReference>